<evidence type="ECO:0000313" key="2">
    <source>
        <dbReference type="Proteomes" id="UP000287033"/>
    </source>
</evidence>
<reference evidence="1 2" key="1">
    <citation type="journal article" date="2018" name="Nat. Ecol. Evol.">
        <title>Shark genomes provide insights into elasmobranch evolution and the origin of vertebrates.</title>
        <authorList>
            <person name="Hara Y"/>
            <person name="Yamaguchi K"/>
            <person name="Onimaru K"/>
            <person name="Kadota M"/>
            <person name="Koyanagi M"/>
            <person name="Keeley SD"/>
            <person name="Tatsumi K"/>
            <person name="Tanaka K"/>
            <person name="Motone F"/>
            <person name="Kageyama Y"/>
            <person name="Nozu R"/>
            <person name="Adachi N"/>
            <person name="Nishimura O"/>
            <person name="Nakagawa R"/>
            <person name="Tanegashima C"/>
            <person name="Kiyatake I"/>
            <person name="Matsumoto R"/>
            <person name="Murakumo K"/>
            <person name="Nishida K"/>
            <person name="Terakita A"/>
            <person name="Kuratani S"/>
            <person name="Sato K"/>
            <person name="Hyodo S Kuraku.S."/>
        </authorList>
    </citation>
    <scope>NUCLEOTIDE SEQUENCE [LARGE SCALE GENOMIC DNA]</scope>
</reference>
<accession>A0A401RI32</accession>
<protein>
    <submittedName>
        <fullName evidence="1">Uncharacterized protein</fullName>
    </submittedName>
</protein>
<proteinExistence type="predicted"/>
<evidence type="ECO:0000313" key="1">
    <source>
        <dbReference type="EMBL" id="GCC17812.1"/>
    </source>
</evidence>
<organism evidence="1 2">
    <name type="scientific">Chiloscyllium punctatum</name>
    <name type="common">Brownbanded bambooshark</name>
    <name type="synonym">Hemiscyllium punctatum</name>
    <dbReference type="NCBI Taxonomy" id="137246"/>
    <lineage>
        <taxon>Eukaryota</taxon>
        <taxon>Metazoa</taxon>
        <taxon>Chordata</taxon>
        <taxon>Craniata</taxon>
        <taxon>Vertebrata</taxon>
        <taxon>Chondrichthyes</taxon>
        <taxon>Elasmobranchii</taxon>
        <taxon>Galeomorphii</taxon>
        <taxon>Galeoidea</taxon>
        <taxon>Orectolobiformes</taxon>
        <taxon>Hemiscylliidae</taxon>
        <taxon>Chiloscyllium</taxon>
    </lineage>
</organism>
<gene>
    <name evidence="1" type="ORF">chiPu_0017688</name>
</gene>
<keyword evidence="2" id="KW-1185">Reference proteome</keyword>
<dbReference type="EMBL" id="BEZZ01001351">
    <property type="protein sequence ID" value="GCC17812.1"/>
    <property type="molecule type" value="Genomic_DNA"/>
</dbReference>
<sequence length="109" mass="12098">MAGSKNSCSVPNASESIHLSATRDQVCPCRKDCLQTEDALQLPHQGGHGDRQRASQARIGGCYPCSTWKSGQVTTIYHRALHHLPMYPLQLDQKGLIELERVLPPTYEL</sequence>
<dbReference type="Proteomes" id="UP000287033">
    <property type="component" value="Unassembled WGS sequence"/>
</dbReference>
<name>A0A401RI32_CHIPU</name>
<dbReference type="AlphaFoldDB" id="A0A401RI32"/>
<comment type="caution">
    <text evidence="1">The sequence shown here is derived from an EMBL/GenBank/DDBJ whole genome shotgun (WGS) entry which is preliminary data.</text>
</comment>